<protein>
    <submittedName>
        <fullName evidence="2">NAD(P)/FAD-dependent oxidoreductase</fullName>
    </submittedName>
</protein>
<accession>A0A5C8UPI3</accession>
<dbReference type="Pfam" id="PF13450">
    <property type="entry name" value="NAD_binding_8"/>
    <property type="match status" value="1"/>
</dbReference>
<proteinExistence type="predicted"/>
<name>A0A5C8UPI3_9MICO</name>
<dbReference type="GO" id="GO:0005829">
    <property type="term" value="C:cytosol"/>
    <property type="evidence" value="ECO:0007669"/>
    <property type="project" value="TreeGrafter"/>
</dbReference>
<keyword evidence="3" id="KW-1185">Reference proteome</keyword>
<reference evidence="2 3" key="1">
    <citation type="submission" date="2019-08" db="EMBL/GenBank/DDBJ databases">
        <title>Bacterial whole genome sequence for Glaciihabitans sp. CHu50b-6-2.</title>
        <authorList>
            <person name="Jin L."/>
        </authorList>
    </citation>
    <scope>NUCLEOTIDE SEQUENCE [LARGE SCALE GENOMIC DNA]</scope>
    <source>
        <strain evidence="2 3">CHu50b-6-2</strain>
    </source>
</reference>
<sequence length="594" mass="63750">MRDRRSRILDRPHPRRAARGAAGDWRPPRRGAAVFLRRARTGGCRAAAQTLRPGGRRHRLRRRRGRARGRHRTARRRRVSGRDVVIVGGGHNGLVAATYLAQAGKSVTVLERLDDFGGAAVSTQTFEDVDARLSRYSYLVSLLPARIIRELGLDIRLLRRRYSSYTPEPGTSRGLLVDNGDAEATALSFAAVGAAADATAWHEFYGRTAHLARRLFPSVCEPLMTRAEARRAVDDDRAWHDFIERPIGEVIERTFANDLVRGVVLTDALIGTFAPAHDATLAANRCFLYHVIGGETGDWDVPAGGMGAVTGALENAARDAGATLVSGAEVTALTPDGEVSYRHLGAERTIAATTILANVAPHVLARLLGDRPTERPEGAQVKVNLLLERLPRLRDSGVDPAAAFGGTFHINEGYSQLEGAYRSATAGELPSPLPAEIYCHSLTDPSILSPELSASGAHTLTVFGLHTPDRLITPENNDAMRASLTRAVLDSLDSVLAEPVEPLLMTDAAGRPCLETKTTLDLDDALHLPGGNIFHGPLSWPFADDSDAPATPAERWGVATTHERILLCGAGARRGGGVSGIGGHNAAMAVLESR</sequence>
<evidence type="ECO:0000256" key="1">
    <source>
        <dbReference type="SAM" id="MobiDB-lite"/>
    </source>
</evidence>
<dbReference type="InterPro" id="IPR036188">
    <property type="entry name" value="FAD/NAD-bd_sf"/>
</dbReference>
<organism evidence="2 3">
    <name type="scientific">Lacisediminihabitans profunda</name>
    <dbReference type="NCBI Taxonomy" id="2594790"/>
    <lineage>
        <taxon>Bacteria</taxon>
        <taxon>Bacillati</taxon>
        <taxon>Actinomycetota</taxon>
        <taxon>Actinomycetes</taxon>
        <taxon>Micrococcales</taxon>
        <taxon>Microbacteriaceae</taxon>
        <taxon>Lacisediminihabitans</taxon>
    </lineage>
</organism>
<evidence type="ECO:0000313" key="3">
    <source>
        <dbReference type="Proteomes" id="UP000321379"/>
    </source>
</evidence>
<dbReference type="EMBL" id="VRMG01000009">
    <property type="protein sequence ID" value="TXN29406.1"/>
    <property type="molecule type" value="Genomic_DNA"/>
</dbReference>
<feature type="region of interest" description="Disordered" evidence="1">
    <location>
        <begin position="1"/>
        <end position="27"/>
    </location>
</feature>
<evidence type="ECO:0000313" key="2">
    <source>
        <dbReference type="EMBL" id="TXN29406.1"/>
    </source>
</evidence>
<dbReference type="SUPFAM" id="SSF51905">
    <property type="entry name" value="FAD/NAD(P)-binding domain"/>
    <property type="match status" value="1"/>
</dbReference>
<feature type="compositionally biased region" description="Basic and acidic residues" evidence="1">
    <location>
        <begin position="1"/>
        <end position="12"/>
    </location>
</feature>
<dbReference type="Proteomes" id="UP000321379">
    <property type="component" value="Unassembled WGS sequence"/>
</dbReference>
<gene>
    <name evidence="2" type="ORF">FVP33_14640</name>
</gene>
<dbReference type="PANTHER" id="PTHR10668:SF103">
    <property type="entry name" value="PYRIDINE NUCLEOTIDE-DISULFIDE OXIDOREDUCTASE DOMAIN-CONTAINING PROTEIN 2"/>
    <property type="match status" value="1"/>
</dbReference>
<dbReference type="Gene3D" id="3.50.50.60">
    <property type="entry name" value="FAD/NAD(P)-binding domain"/>
    <property type="match status" value="2"/>
</dbReference>
<comment type="caution">
    <text evidence="2">The sequence shown here is derived from an EMBL/GenBank/DDBJ whole genome shotgun (WGS) entry which is preliminary data.</text>
</comment>
<dbReference type="PANTHER" id="PTHR10668">
    <property type="entry name" value="PHYTOENE DEHYDROGENASE"/>
    <property type="match status" value="1"/>
</dbReference>
<dbReference type="AlphaFoldDB" id="A0A5C8UPI3"/>